<dbReference type="EMBL" id="JBHSDS010000008">
    <property type="protein sequence ID" value="MFC4359791.1"/>
    <property type="molecule type" value="Genomic_DNA"/>
</dbReference>
<keyword evidence="2" id="KW-1133">Transmembrane helix</keyword>
<sequence length="216" mass="23559">MSATQQQSTSSGERTDDHVEGRSEGAAPPAADDGEPDSGATPDEVFDVLSNRRRRYTLHYLGRRSGEVVEVRDVAEQVAAWENEKPVERVDRAERKRVHTALHQFHLPKLDDHGFVDYDSRRGRAALGETAAGLDVYLDVVSERAVPWGPYYVGLTALGITTVLGAQFGVSPFGLLQVAVWAGLALGAVLLSALVHTWYSSRTRLGVGEKPPELRA</sequence>
<feature type="compositionally biased region" description="Basic and acidic residues" evidence="1">
    <location>
        <begin position="13"/>
        <end position="23"/>
    </location>
</feature>
<feature type="region of interest" description="Disordered" evidence="1">
    <location>
        <begin position="1"/>
        <end position="44"/>
    </location>
</feature>
<keyword evidence="5" id="KW-1185">Reference proteome</keyword>
<evidence type="ECO:0000259" key="3">
    <source>
        <dbReference type="Pfam" id="PF24035"/>
    </source>
</evidence>
<dbReference type="InterPro" id="IPR055768">
    <property type="entry name" value="DUF7344"/>
</dbReference>
<evidence type="ECO:0000313" key="4">
    <source>
        <dbReference type="EMBL" id="MFC4359791.1"/>
    </source>
</evidence>
<dbReference type="InterPro" id="IPR036388">
    <property type="entry name" value="WH-like_DNA-bd_sf"/>
</dbReference>
<evidence type="ECO:0000256" key="1">
    <source>
        <dbReference type="SAM" id="MobiDB-lite"/>
    </source>
</evidence>
<feature type="transmembrane region" description="Helical" evidence="2">
    <location>
        <begin position="176"/>
        <end position="195"/>
    </location>
</feature>
<keyword evidence="2" id="KW-0472">Membrane</keyword>
<dbReference type="AlphaFoldDB" id="A0ABD5PG76"/>
<feature type="transmembrane region" description="Helical" evidence="2">
    <location>
        <begin position="151"/>
        <end position="170"/>
    </location>
</feature>
<dbReference type="Proteomes" id="UP001595921">
    <property type="component" value="Unassembled WGS sequence"/>
</dbReference>
<feature type="compositionally biased region" description="Polar residues" evidence="1">
    <location>
        <begin position="1"/>
        <end position="12"/>
    </location>
</feature>
<proteinExistence type="predicted"/>
<evidence type="ECO:0000256" key="2">
    <source>
        <dbReference type="SAM" id="Phobius"/>
    </source>
</evidence>
<evidence type="ECO:0000313" key="5">
    <source>
        <dbReference type="Proteomes" id="UP001595921"/>
    </source>
</evidence>
<protein>
    <recommendedName>
        <fullName evidence="3">DUF7344 domain-containing protein</fullName>
    </recommendedName>
</protein>
<dbReference type="RefSeq" id="WP_267621273.1">
    <property type="nucleotide sequence ID" value="NZ_JAODIW010000006.1"/>
</dbReference>
<dbReference type="Gene3D" id="1.10.10.10">
    <property type="entry name" value="Winged helix-like DNA-binding domain superfamily/Winged helix DNA-binding domain"/>
    <property type="match status" value="1"/>
</dbReference>
<name>A0ABD5PG76_9EURY</name>
<dbReference type="Pfam" id="PF24035">
    <property type="entry name" value="DUF7344"/>
    <property type="match status" value="1"/>
</dbReference>
<gene>
    <name evidence="4" type="ORF">ACFO0N_17740</name>
</gene>
<comment type="caution">
    <text evidence="4">The sequence shown here is derived from an EMBL/GenBank/DDBJ whole genome shotgun (WGS) entry which is preliminary data.</text>
</comment>
<feature type="domain" description="DUF7344" evidence="3">
    <location>
        <begin position="46"/>
        <end position="124"/>
    </location>
</feature>
<keyword evidence="2" id="KW-0812">Transmembrane</keyword>
<organism evidence="4 5">
    <name type="scientific">Halobium salinum</name>
    <dbReference type="NCBI Taxonomy" id="1364940"/>
    <lineage>
        <taxon>Archaea</taxon>
        <taxon>Methanobacteriati</taxon>
        <taxon>Methanobacteriota</taxon>
        <taxon>Stenosarchaea group</taxon>
        <taxon>Halobacteria</taxon>
        <taxon>Halobacteriales</taxon>
        <taxon>Haloferacaceae</taxon>
        <taxon>Halobium</taxon>
    </lineage>
</organism>
<reference evidence="4 5" key="1">
    <citation type="journal article" date="2019" name="Int. J. Syst. Evol. Microbiol.">
        <title>The Global Catalogue of Microorganisms (GCM) 10K type strain sequencing project: providing services to taxonomists for standard genome sequencing and annotation.</title>
        <authorList>
            <consortium name="The Broad Institute Genomics Platform"/>
            <consortium name="The Broad Institute Genome Sequencing Center for Infectious Disease"/>
            <person name="Wu L."/>
            <person name="Ma J."/>
        </authorList>
    </citation>
    <scope>NUCLEOTIDE SEQUENCE [LARGE SCALE GENOMIC DNA]</scope>
    <source>
        <strain evidence="4 5">CGMCC 1.12553</strain>
    </source>
</reference>
<accession>A0ABD5PG76</accession>